<dbReference type="Pfam" id="PF04193">
    <property type="entry name" value="PQ-loop"/>
    <property type="match status" value="2"/>
</dbReference>
<dbReference type="OrthoDB" id="271506at2759"/>
<dbReference type="AlphaFoldDB" id="A0A9Q1BRC7"/>
<keyword evidence="2" id="KW-0813">Transport</keyword>
<evidence type="ECO:0000256" key="5">
    <source>
        <dbReference type="ARBA" id="ARBA00022989"/>
    </source>
</evidence>
<evidence type="ECO:0000256" key="6">
    <source>
        <dbReference type="ARBA" id="ARBA00023136"/>
    </source>
</evidence>
<keyword evidence="4" id="KW-0677">Repeat</keyword>
<feature type="transmembrane region" description="Helical" evidence="9">
    <location>
        <begin position="131"/>
        <end position="148"/>
    </location>
</feature>
<evidence type="ECO:0000313" key="11">
    <source>
        <dbReference type="Proteomes" id="UP001152320"/>
    </source>
</evidence>
<comment type="caution">
    <text evidence="10">The sequence shown here is derived from an EMBL/GenBank/DDBJ whole genome shotgun (WGS) entry which is preliminary data.</text>
</comment>
<evidence type="ECO:0000256" key="2">
    <source>
        <dbReference type="ARBA" id="ARBA00022448"/>
    </source>
</evidence>
<evidence type="ECO:0000256" key="3">
    <source>
        <dbReference type="ARBA" id="ARBA00022692"/>
    </source>
</evidence>
<feature type="transmembrane region" description="Helical" evidence="9">
    <location>
        <begin position="184"/>
        <end position="203"/>
    </location>
</feature>
<dbReference type="PANTHER" id="PTHR12226">
    <property type="entry name" value="MANNOSE-P-DOLICHOL UTILIZATION DEFECT 1 LEC35 -RELATED"/>
    <property type="match status" value="1"/>
</dbReference>
<evidence type="ECO:0000256" key="9">
    <source>
        <dbReference type="SAM" id="Phobius"/>
    </source>
</evidence>
<gene>
    <name evidence="10" type="ORF">HOLleu_27820</name>
</gene>
<reference evidence="10" key="1">
    <citation type="submission" date="2021-10" db="EMBL/GenBank/DDBJ databases">
        <title>Tropical sea cucumber genome reveals ecological adaptation and Cuvierian tubules defense mechanism.</title>
        <authorList>
            <person name="Chen T."/>
        </authorList>
    </citation>
    <scope>NUCLEOTIDE SEQUENCE</scope>
    <source>
        <strain evidence="10">Nanhai2018</strain>
        <tissue evidence="10">Muscle</tissue>
    </source>
</reference>
<accession>A0A9Q1BRC7</accession>
<feature type="transmembrane region" description="Helical" evidence="9">
    <location>
        <begin position="74"/>
        <end position="95"/>
    </location>
</feature>
<dbReference type="FunFam" id="1.20.1280.290:FF:000006">
    <property type="entry name" value="mannose-P-dolichol utilization defect 1 protein"/>
    <property type="match status" value="1"/>
</dbReference>
<evidence type="ECO:0000256" key="4">
    <source>
        <dbReference type="ARBA" id="ARBA00022737"/>
    </source>
</evidence>
<dbReference type="PANTHER" id="PTHR12226:SF2">
    <property type="entry name" value="MANNOSE-P-DOLICHOL UTILIZATION DEFECT 1 PROTEIN"/>
    <property type="match status" value="1"/>
</dbReference>
<evidence type="ECO:0000256" key="1">
    <source>
        <dbReference type="ARBA" id="ARBA00004141"/>
    </source>
</evidence>
<sequence length="252" mass="27472">MGEKVEGESLFAWLVMLFLPEECYVKFFEEFNFFDVPCLKIALSKGLGYGIIVGSLLVKIPQIIKIVSSKSGEGISLLGVLLELTAISATWSYSVANSFPFSTWGEALFLAAQTSAIGFLCLLFSDKQAQAFGFVVSYAVIMGILLSGVTPMNVLAFLQASNIFLILSAKLVQAQTNYSNGHTGQLSAITVFLLTSGAYARIFTTIQETGDLLTVAVYIVSALANSLILVQVLYYWNATIVYLDKQKGKKKY</sequence>
<dbReference type="GO" id="GO:0009312">
    <property type="term" value="P:oligosaccharide biosynthetic process"/>
    <property type="evidence" value="ECO:0007669"/>
    <property type="project" value="TreeGrafter"/>
</dbReference>
<organism evidence="10 11">
    <name type="scientific">Holothuria leucospilota</name>
    <name type="common">Black long sea cucumber</name>
    <name type="synonym">Mertensiothuria leucospilota</name>
    <dbReference type="NCBI Taxonomy" id="206669"/>
    <lineage>
        <taxon>Eukaryota</taxon>
        <taxon>Metazoa</taxon>
        <taxon>Echinodermata</taxon>
        <taxon>Eleutherozoa</taxon>
        <taxon>Echinozoa</taxon>
        <taxon>Holothuroidea</taxon>
        <taxon>Aspidochirotacea</taxon>
        <taxon>Aspidochirotida</taxon>
        <taxon>Holothuriidae</taxon>
        <taxon>Holothuria</taxon>
    </lineage>
</organism>
<dbReference type="GO" id="GO:0016020">
    <property type="term" value="C:membrane"/>
    <property type="evidence" value="ECO:0007669"/>
    <property type="project" value="UniProtKB-SubCell"/>
</dbReference>
<keyword evidence="6 8" id="KW-0472">Membrane</keyword>
<dbReference type="InterPro" id="IPR006603">
    <property type="entry name" value="PQ-loop_rpt"/>
</dbReference>
<dbReference type="EMBL" id="JAIZAY010000013">
    <property type="protein sequence ID" value="KAJ8031174.1"/>
    <property type="molecule type" value="Genomic_DNA"/>
</dbReference>
<dbReference type="PIRSF" id="PIRSF023381">
    <property type="entry name" value="MannP-dilichol_defect-1p"/>
    <property type="match status" value="1"/>
</dbReference>
<evidence type="ECO:0000313" key="10">
    <source>
        <dbReference type="EMBL" id="KAJ8031174.1"/>
    </source>
</evidence>
<comment type="similarity">
    <text evidence="7 8">Belongs to the MPDU1 (TC 2.A.43.3) family.</text>
</comment>
<evidence type="ECO:0000256" key="7">
    <source>
        <dbReference type="ARBA" id="ARBA00038475"/>
    </source>
</evidence>
<keyword evidence="11" id="KW-1185">Reference proteome</keyword>
<comment type="subcellular location">
    <subcellularLocation>
        <location evidence="1 8">Membrane</location>
        <topology evidence="1 8">Multi-pass membrane protein</topology>
    </subcellularLocation>
</comment>
<dbReference type="Proteomes" id="UP001152320">
    <property type="component" value="Chromosome 13"/>
</dbReference>
<keyword evidence="3 8" id="KW-0812">Transmembrane</keyword>
<feature type="transmembrane region" description="Helical" evidence="9">
    <location>
        <begin position="47"/>
        <end position="67"/>
    </location>
</feature>
<proteinExistence type="inferred from homology"/>
<feature type="transmembrane region" description="Helical" evidence="9">
    <location>
        <begin position="215"/>
        <end position="243"/>
    </location>
</feature>
<dbReference type="SMART" id="SM00679">
    <property type="entry name" value="CTNS"/>
    <property type="match status" value="2"/>
</dbReference>
<dbReference type="Gene3D" id="1.20.1280.290">
    <property type="match status" value="1"/>
</dbReference>
<feature type="transmembrane region" description="Helical" evidence="9">
    <location>
        <begin position="107"/>
        <end position="124"/>
    </location>
</feature>
<name>A0A9Q1BRC7_HOLLE</name>
<evidence type="ECO:0000256" key="8">
    <source>
        <dbReference type="PIRNR" id="PIRNR023381"/>
    </source>
</evidence>
<keyword evidence="5 8" id="KW-1133">Transmembrane helix</keyword>
<dbReference type="InterPro" id="IPR016817">
    <property type="entry name" value="MannP-dilichol_defect-1"/>
</dbReference>
<protein>
    <recommendedName>
        <fullName evidence="8">Mannose-P-dolichol utilization defect 1 protein homolog</fullName>
    </recommendedName>
</protein>